<dbReference type="EnsemblPlants" id="EMT22561">
    <property type="protein sequence ID" value="EMT22561"/>
    <property type="gene ID" value="F775_43483"/>
</dbReference>
<reference evidence="1" key="1">
    <citation type="submission" date="2015-06" db="UniProtKB">
        <authorList>
            <consortium name="EnsemblPlants"/>
        </authorList>
    </citation>
    <scope>IDENTIFICATION</scope>
</reference>
<accession>M8CH62</accession>
<sequence>MVYKKVEVMTFKKANFEMNTDSETIKTACKDILQKHSKNKRHQIKKKYFDTVAANKVSIKSPVSDLTDGEWLALVEMWSTPRHKLKMEKMKDTPVPEGEEPKSAVEIVEEVLKTEVKQSTFLMNVGLQSSRNNSGKATAEVAAHVRDLEQKLERSELQAEVMQEELAAIKMKAEEAEAARNKELELLCKKSQEQEENGFGASS</sequence>
<proteinExistence type="predicted"/>
<dbReference type="PANTHER" id="PTHR33063:SF16">
    <property type="entry name" value="OS02G0241300 PROTEIN"/>
    <property type="match status" value="1"/>
</dbReference>
<dbReference type="PANTHER" id="PTHR33063">
    <property type="entry name" value="OS02G0583500 PROTEIN"/>
    <property type="match status" value="1"/>
</dbReference>
<name>M8CH62_AEGTA</name>
<dbReference type="AlphaFoldDB" id="M8CH62"/>
<evidence type="ECO:0000313" key="1">
    <source>
        <dbReference type="EnsemblPlants" id="EMT22561"/>
    </source>
</evidence>
<organism evidence="1">
    <name type="scientific">Aegilops tauschii</name>
    <name type="common">Tausch's goatgrass</name>
    <name type="synonym">Aegilops squarrosa</name>
    <dbReference type="NCBI Taxonomy" id="37682"/>
    <lineage>
        <taxon>Eukaryota</taxon>
        <taxon>Viridiplantae</taxon>
        <taxon>Streptophyta</taxon>
        <taxon>Embryophyta</taxon>
        <taxon>Tracheophyta</taxon>
        <taxon>Spermatophyta</taxon>
        <taxon>Magnoliopsida</taxon>
        <taxon>Liliopsida</taxon>
        <taxon>Poales</taxon>
        <taxon>Poaceae</taxon>
        <taxon>BOP clade</taxon>
        <taxon>Pooideae</taxon>
        <taxon>Triticodae</taxon>
        <taxon>Triticeae</taxon>
        <taxon>Triticinae</taxon>
        <taxon>Aegilops</taxon>
    </lineage>
</organism>
<protein>
    <submittedName>
        <fullName evidence="1">Uncharacterized protein</fullName>
    </submittedName>
</protein>